<evidence type="ECO:0000256" key="1">
    <source>
        <dbReference type="SAM" id="Phobius"/>
    </source>
</evidence>
<proteinExistence type="predicted"/>
<feature type="transmembrane region" description="Helical" evidence="1">
    <location>
        <begin position="25"/>
        <end position="43"/>
    </location>
</feature>
<keyword evidence="3" id="KW-1185">Reference proteome</keyword>
<keyword evidence="1" id="KW-0812">Transmembrane</keyword>
<dbReference type="AlphaFoldDB" id="A0A931MMY0"/>
<evidence type="ECO:0000313" key="2">
    <source>
        <dbReference type="EMBL" id="MBH0114820.1"/>
    </source>
</evidence>
<evidence type="ECO:0000313" key="3">
    <source>
        <dbReference type="Proteomes" id="UP000617634"/>
    </source>
</evidence>
<keyword evidence="1" id="KW-0472">Membrane</keyword>
<feature type="transmembrane region" description="Helical" evidence="1">
    <location>
        <begin position="111"/>
        <end position="132"/>
    </location>
</feature>
<dbReference type="Proteomes" id="UP000617634">
    <property type="component" value="Unassembled WGS sequence"/>
</dbReference>
<feature type="transmembrane region" description="Helical" evidence="1">
    <location>
        <begin position="55"/>
        <end position="74"/>
    </location>
</feature>
<comment type="caution">
    <text evidence="2">The sequence shown here is derived from an EMBL/GenBank/DDBJ whole genome shotgun (WGS) entry which is preliminary data.</text>
</comment>
<name>A0A931MMY0_9SPHN</name>
<reference evidence="2" key="1">
    <citation type="submission" date="2020-11" db="EMBL/GenBank/DDBJ databases">
        <title>Novosphingobium aureum sp. nov., a marine bacterium isolated from sediment of a salt flat.</title>
        <authorList>
            <person name="Yoo Y."/>
            <person name="Kim J.-J."/>
        </authorList>
    </citation>
    <scope>NUCLEOTIDE SEQUENCE</scope>
    <source>
        <strain evidence="2">YJ-S2-02</strain>
    </source>
</reference>
<protein>
    <recommendedName>
        <fullName evidence="4">DUF2306 domain-containing protein</fullName>
    </recommendedName>
</protein>
<organism evidence="2 3">
    <name type="scientific">Novosphingobium aureum</name>
    <dbReference type="NCBI Taxonomy" id="2792964"/>
    <lineage>
        <taxon>Bacteria</taxon>
        <taxon>Pseudomonadati</taxon>
        <taxon>Pseudomonadota</taxon>
        <taxon>Alphaproteobacteria</taxon>
        <taxon>Sphingomonadales</taxon>
        <taxon>Sphingomonadaceae</taxon>
        <taxon>Novosphingobium</taxon>
    </lineage>
</organism>
<feature type="transmembrane region" description="Helical" evidence="1">
    <location>
        <begin position="144"/>
        <end position="162"/>
    </location>
</feature>
<feature type="transmembrane region" description="Helical" evidence="1">
    <location>
        <begin position="86"/>
        <end position="105"/>
    </location>
</feature>
<sequence>MARASEALSARTRAESIAPDRLEKLLGWLALAMLGFIVAAVLRGMDEWRTIPATVWLHLATIALALVLTPVLLWRVRGTRRHRQLGYLWSAAMMVTAITSYFLRFTHPGQLGPIHILTLLTVVLVPVLVVSARRHDVYRHRRTVRGLIIGALLIAGFFTFPFDRLLGHWLFG</sequence>
<keyword evidence="1" id="KW-1133">Transmembrane helix</keyword>
<evidence type="ECO:0008006" key="4">
    <source>
        <dbReference type="Google" id="ProtNLM"/>
    </source>
</evidence>
<gene>
    <name evidence="2" type="ORF">I5E68_17875</name>
</gene>
<dbReference type="RefSeq" id="WP_197166700.1">
    <property type="nucleotide sequence ID" value="NZ_JADZGI010000004.1"/>
</dbReference>
<dbReference type="EMBL" id="JADZGI010000004">
    <property type="protein sequence ID" value="MBH0114820.1"/>
    <property type="molecule type" value="Genomic_DNA"/>
</dbReference>
<accession>A0A931MMY0</accession>